<evidence type="ECO:0008006" key="3">
    <source>
        <dbReference type="Google" id="ProtNLM"/>
    </source>
</evidence>
<sequence>MTTQNPATISGNASDDRKTFLVDPQLSFNTLVEGNFTTTFAQSIVEKIYISEVSLVQNVIEPLRQESRVVYTMQVAEDMINGMGNLHGGCSALLVDLCSTLAMVALQMHITGKPTVTVSQGFMLQLDCTRVVSAKTEIWSATHHLNSPSPNIMMHDQVTVSHTESVWATQSAFSIWRVLLVREFRPYTRCNYSWLYIWKA</sequence>
<organism evidence="1 2">
    <name type="scientific">Lentinula edodes</name>
    <name type="common">Shiitake mushroom</name>
    <name type="synonym">Lentinus edodes</name>
    <dbReference type="NCBI Taxonomy" id="5353"/>
    <lineage>
        <taxon>Eukaryota</taxon>
        <taxon>Fungi</taxon>
        <taxon>Dikarya</taxon>
        <taxon>Basidiomycota</taxon>
        <taxon>Agaricomycotina</taxon>
        <taxon>Agaricomycetes</taxon>
        <taxon>Agaricomycetidae</taxon>
        <taxon>Agaricales</taxon>
        <taxon>Marasmiineae</taxon>
        <taxon>Omphalotaceae</taxon>
        <taxon>Lentinula</taxon>
    </lineage>
</organism>
<keyword evidence="2" id="KW-1185">Reference proteome</keyword>
<protein>
    <recommendedName>
        <fullName evidence="3">Thioesterase domain-containing protein</fullName>
    </recommendedName>
</protein>
<dbReference type="SUPFAM" id="SSF54637">
    <property type="entry name" value="Thioesterase/thiol ester dehydrase-isomerase"/>
    <property type="match status" value="1"/>
</dbReference>
<gene>
    <name evidence="1" type="ORF">LENED_009373</name>
</gene>
<reference evidence="1 2" key="2">
    <citation type="submission" date="2017-02" db="EMBL/GenBank/DDBJ databases">
        <title>A genome survey and senescence transcriptome analysis in Lentinula edodes.</title>
        <authorList>
            <person name="Sakamoto Y."/>
            <person name="Nakade K."/>
            <person name="Sato S."/>
            <person name="Yoshida Y."/>
            <person name="Miyazaki K."/>
            <person name="Natsume S."/>
            <person name="Konno N."/>
        </authorList>
    </citation>
    <scope>NUCLEOTIDE SEQUENCE [LARGE SCALE GENOMIC DNA]</scope>
    <source>
        <strain evidence="1 2">NBRC 111202</strain>
    </source>
</reference>
<evidence type="ECO:0000313" key="2">
    <source>
        <dbReference type="Proteomes" id="UP000188533"/>
    </source>
</evidence>
<dbReference type="CDD" id="cd03443">
    <property type="entry name" value="PaaI_thioesterase"/>
    <property type="match status" value="1"/>
</dbReference>
<name>A0A1Q3EJL4_LENED</name>
<dbReference type="InterPro" id="IPR029069">
    <property type="entry name" value="HotDog_dom_sf"/>
</dbReference>
<reference evidence="1 2" key="1">
    <citation type="submission" date="2016-08" db="EMBL/GenBank/DDBJ databases">
        <authorList>
            <consortium name="Lentinula edodes genome sequencing consortium"/>
            <person name="Sakamoto Y."/>
            <person name="Nakade K."/>
            <person name="Sato S."/>
            <person name="Yoshida Y."/>
            <person name="Miyazaki K."/>
            <person name="Natsume S."/>
            <person name="Konno N."/>
        </authorList>
    </citation>
    <scope>NUCLEOTIDE SEQUENCE [LARGE SCALE GENOMIC DNA]</scope>
    <source>
        <strain evidence="1 2">NBRC 111202</strain>
    </source>
</reference>
<proteinExistence type="predicted"/>
<accession>A0A1Q3EJL4</accession>
<dbReference type="EMBL" id="BDGU01000424">
    <property type="protein sequence ID" value="GAW07385.1"/>
    <property type="molecule type" value="Genomic_DNA"/>
</dbReference>
<dbReference type="Proteomes" id="UP000188533">
    <property type="component" value="Unassembled WGS sequence"/>
</dbReference>
<dbReference type="Gene3D" id="3.10.129.10">
    <property type="entry name" value="Hotdog Thioesterase"/>
    <property type="match status" value="1"/>
</dbReference>
<dbReference type="AlphaFoldDB" id="A0A1Q3EJL4"/>
<evidence type="ECO:0000313" key="1">
    <source>
        <dbReference type="EMBL" id="GAW07385.1"/>
    </source>
</evidence>
<dbReference type="STRING" id="5353.A0A1Q3EJL4"/>
<comment type="caution">
    <text evidence="1">The sequence shown here is derived from an EMBL/GenBank/DDBJ whole genome shotgun (WGS) entry which is preliminary data.</text>
</comment>